<protein>
    <submittedName>
        <fullName evidence="1">Uncharacterized protein</fullName>
    </submittedName>
</protein>
<accession>A0A085LJ69</accession>
<gene>
    <name evidence="1" type="ORF">M513_14108</name>
</gene>
<dbReference type="EMBL" id="KL363904">
    <property type="protein sequence ID" value="KFD45015.1"/>
    <property type="molecule type" value="Genomic_DNA"/>
</dbReference>
<name>A0A085LJ69_9BILA</name>
<keyword evidence="2" id="KW-1185">Reference proteome</keyword>
<evidence type="ECO:0000313" key="2">
    <source>
        <dbReference type="Proteomes" id="UP000030764"/>
    </source>
</evidence>
<evidence type="ECO:0000313" key="1">
    <source>
        <dbReference type="EMBL" id="KFD45015.1"/>
    </source>
</evidence>
<proteinExistence type="predicted"/>
<dbReference type="AlphaFoldDB" id="A0A085LJ69"/>
<sequence>MYHMCSGVACRVLYEGKGQWTRGNDTGDEPCRMDIEVRTTSGTLPPM</sequence>
<organism evidence="1 2">
    <name type="scientific">Trichuris suis</name>
    <name type="common">pig whipworm</name>
    <dbReference type="NCBI Taxonomy" id="68888"/>
    <lineage>
        <taxon>Eukaryota</taxon>
        <taxon>Metazoa</taxon>
        <taxon>Ecdysozoa</taxon>
        <taxon>Nematoda</taxon>
        <taxon>Enoplea</taxon>
        <taxon>Dorylaimia</taxon>
        <taxon>Trichinellida</taxon>
        <taxon>Trichuridae</taxon>
        <taxon>Trichuris</taxon>
    </lineage>
</organism>
<dbReference type="Proteomes" id="UP000030764">
    <property type="component" value="Unassembled WGS sequence"/>
</dbReference>
<reference evidence="1 2" key="1">
    <citation type="journal article" date="2014" name="Nat. Genet.">
        <title>Genome and transcriptome of the porcine whipworm Trichuris suis.</title>
        <authorList>
            <person name="Jex A.R."/>
            <person name="Nejsum P."/>
            <person name="Schwarz E.M."/>
            <person name="Hu L."/>
            <person name="Young N.D."/>
            <person name="Hall R.S."/>
            <person name="Korhonen P.K."/>
            <person name="Liao S."/>
            <person name="Thamsborg S."/>
            <person name="Xia J."/>
            <person name="Xu P."/>
            <person name="Wang S."/>
            <person name="Scheerlinck J.P."/>
            <person name="Hofmann A."/>
            <person name="Sternberg P.W."/>
            <person name="Wang J."/>
            <person name="Gasser R.B."/>
        </authorList>
    </citation>
    <scope>NUCLEOTIDE SEQUENCE [LARGE SCALE GENOMIC DNA]</scope>
    <source>
        <strain evidence="1">DCEP-RM93M</strain>
    </source>
</reference>